<gene>
    <name evidence="10" type="ORF">B0T24DRAFT_519433</name>
</gene>
<dbReference type="InterPro" id="IPR036097">
    <property type="entry name" value="HisK_dim/P_sf"/>
</dbReference>
<dbReference type="Gene3D" id="1.10.287.130">
    <property type="match status" value="1"/>
</dbReference>
<evidence type="ECO:0000256" key="2">
    <source>
        <dbReference type="ARBA" id="ARBA00012438"/>
    </source>
</evidence>
<feature type="region of interest" description="Disordered" evidence="7">
    <location>
        <begin position="445"/>
        <end position="498"/>
    </location>
</feature>
<feature type="compositionally biased region" description="Basic and acidic residues" evidence="7">
    <location>
        <begin position="732"/>
        <end position="743"/>
    </location>
</feature>
<dbReference type="SMART" id="SM00448">
    <property type="entry name" value="REC"/>
    <property type="match status" value="1"/>
</dbReference>
<evidence type="ECO:0000256" key="5">
    <source>
        <dbReference type="ARBA" id="ARBA00022777"/>
    </source>
</evidence>
<feature type="compositionally biased region" description="Low complexity" evidence="7">
    <location>
        <begin position="254"/>
        <end position="280"/>
    </location>
</feature>
<dbReference type="Pfam" id="PF00072">
    <property type="entry name" value="Response_reg"/>
    <property type="match status" value="1"/>
</dbReference>
<dbReference type="GO" id="GO:0009927">
    <property type="term" value="F:histidine phosphotransfer kinase activity"/>
    <property type="evidence" value="ECO:0007669"/>
    <property type="project" value="TreeGrafter"/>
</dbReference>
<dbReference type="Gene3D" id="3.30.565.10">
    <property type="entry name" value="Histidine kinase-like ATPase, C-terminal domain"/>
    <property type="match status" value="1"/>
</dbReference>
<evidence type="ECO:0000256" key="1">
    <source>
        <dbReference type="ARBA" id="ARBA00000085"/>
    </source>
</evidence>
<dbReference type="SMART" id="SM00388">
    <property type="entry name" value="HisKA"/>
    <property type="match status" value="1"/>
</dbReference>
<organism evidence="10 11">
    <name type="scientific">Lasiosphaeria ovina</name>
    <dbReference type="NCBI Taxonomy" id="92902"/>
    <lineage>
        <taxon>Eukaryota</taxon>
        <taxon>Fungi</taxon>
        <taxon>Dikarya</taxon>
        <taxon>Ascomycota</taxon>
        <taxon>Pezizomycotina</taxon>
        <taxon>Sordariomycetes</taxon>
        <taxon>Sordariomycetidae</taxon>
        <taxon>Sordariales</taxon>
        <taxon>Lasiosphaeriaceae</taxon>
        <taxon>Lasiosphaeria</taxon>
    </lineage>
</organism>
<feature type="compositionally biased region" description="Basic and acidic residues" evidence="7">
    <location>
        <begin position="803"/>
        <end position="816"/>
    </location>
</feature>
<feature type="region of interest" description="Disordered" evidence="7">
    <location>
        <begin position="730"/>
        <end position="752"/>
    </location>
</feature>
<feature type="compositionally biased region" description="Basic and acidic residues" evidence="7">
    <location>
        <begin position="479"/>
        <end position="498"/>
    </location>
</feature>
<dbReference type="Proteomes" id="UP001287356">
    <property type="component" value="Unassembled WGS sequence"/>
</dbReference>
<dbReference type="InterPro" id="IPR004358">
    <property type="entry name" value="Sig_transdc_His_kin-like_C"/>
</dbReference>
<feature type="modified residue" description="4-aspartylphosphate" evidence="6">
    <location>
        <position position="1234"/>
    </location>
</feature>
<feature type="domain" description="Response regulatory" evidence="9">
    <location>
        <begin position="1183"/>
        <end position="1304"/>
    </location>
</feature>
<evidence type="ECO:0000256" key="7">
    <source>
        <dbReference type="SAM" id="MobiDB-lite"/>
    </source>
</evidence>
<dbReference type="PANTHER" id="PTHR43047">
    <property type="entry name" value="TWO-COMPONENT HISTIDINE PROTEIN KINASE"/>
    <property type="match status" value="1"/>
</dbReference>
<evidence type="ECO:0000313" key="11">
    <source>
        <dbReference type="Proteomes" id="UP001287356"/>
    </source>
</evidence>
<keyword evidence="3 6" id="KW-0597">Phosphoprotein</keyword>
<keyword evidence="11" id="KW-1185">Reference proteome</keyword>
<dbReference type="GO" id="GO:0005886">
    <property type="term" value="C:plasma membrane"/>
    <property type="evidence" value="ECO:0007669"/>
    <property type="project" value="TreeGrafter"/>
</dbReference>
<evidence type="ECO:0000256" key="6">
    <source>
        <dbReference type="PROSITE-ProRule" id="PRU00169"/>
    </source>
</evidence>
<dbReference type="PANTHER" id="PTHR43047:SF72">
    <property type="entry name" value="OSMOSENSING HISTIDINE PROTEIN KINASE SLN1"/>
    <property type="match status" value="1"/>
</dbReference>
<feature type="compositionally biased region" description="Low complexity" evidence="7">
    <location>
        <begin position="463"/>
        <end position="477"/>
    </location>
</feature>
<dbReference type="SUPFAM" id="SSF52172">
    <property type="entry name" value="CheY-like"/>
    <property type="match status" value="1"/>
</dbReference>
<dbReference type="EC" id="2.7.13.3" evidence="2"/>
<dbReference type="Pfam" id="PF02518">
    <property type="entry name" value="HATPase_c"/>
    <property type="match status" value="1"/>
</dbReference>
<dbReference type="InterPro" id="IPR003594">
    <property type="entry name" value="HATPase_dom"/>
</dbReference>
<reference evidence="10" key="1">
    <citation type="journal article" date="2023" name="Mol. Phylogenet. Evol.">
        <title>Genome-scale phylogeny and comparative genomics of the fungal order Sordariales.</title>
        <authorList>
            <person name="Hensen N."/>
            <person name="Bonometti L."/>
            <person name="Westerberg I."/>
            <person name="Brannstrom I.O."/>
            <person name="Guillou S."/>
            <person name="Cros-Aarteil S."/>
            <person name="Calhoun S."/>
            <person name="Haridas S."/>
            <person name="Kuo A."/>
            <person name="Mondo S."/>
            <person name="Pangilinan J."/>
            <person name="Riley R."/>
            <person name="LaButti K."/>
            <person name="Andreopoulos B."/>
            <person name="Lipzen A."/>
            <person name="Chen C."/>
            <person name="Yan M."/>
            <person name="Daum C."/>
            <person name="Ng V."/>
            <person name="Clum A."/>
            <person name="Steindorff A."/>
            <person name="Ohm R.A."/>
            <person name="Martin F."/>
            <person name="Silar P."/>
            <person name="Natvig D.O."/>
            <person name="Lalanne C."/>
            <person name="Gautier V."/>
            <person name="Ament-Velasquez S.L."/>
            <person name="Kruys A."/>
            <person name="Hutchinson M.I."/>
            <person name="Powell A.J."/>
            <person name="Barry K."/>
            <person name="Miller A.N."/>
            <person name="Grigoriev I.V."/>
            <person name="Debuchy R."/>
            <person name="Gladieux P."/>
            <person name="Hiltunen Thoren M."/>
            <person name="Johannesson H."/>
        </authorList>
    </citation>
    <scope>NUCLEOTIDE SEQUENCE</scope>
    <source>
        <strain evidence="10">CBS 958.72</strain>
    </source>
</reference>
<keyword evidence="5" id="KW-0418">Kinase</keyword>
<dbReference type="Pfam" id="PF00512">
    <property type="entry name" value="HisKA"/>
    <property type="match status" value="1"/>
</dbReference>
<feature type="region of interest" description="Disordered" evidence="7">
    <location>
        <begin position="803"/>
        <end position="831"/>
    </location>
</feature>
<feature type="region of interest" description="Disordered" evidence="7">
    <location>
        <begin position="248"/>
        <end position="283"/>
    </location>
</feature>
<feature type="region of interest" description="Disordered" evidence="7">
    <location>
        <begin position="1"/>
        <end position="26"/>
    </location>
</feature>
<dbReference type="InterPro" id="IPR036890">
    <property type="entry name" value="HATPase_C_sf"/>
</dbReference>
<dbReference type="CDD" id="cd17546">
    <property type="entry name" value="REC_hyHK_CKI1_RcsC-like"/>
    <property type="match status" value="1"/>
</dbReference>
<evidence type="ECO:0000313" key="10">
    <source>
        <dbReference type="EMBL" id="KAK3382636.1"/>
    </source>
</evidence>
<feature type="compositionally biased region" description="Basic residues" evidence="7">
    <location>
        <begin position="571"/>
        <end position="580"/>
    </location>
</feature>
<name>A0AAE0NJE3_9PEZI</name>
<feature type="region of interest" description="Disordered" evidence="7">
    <location>
        <begin position="314"/>
        <end position="397"/>
    </location>
</feature>
<feature type="region of interest" description="Disordered" evidence="7">
    <location>
        <begin position="548"/>
        <end position="585"/>
    </location>
</feature>
<protein>
    <recommendedName>
        <fullName evidence="2">histidine kinase</fullName>
        <ecNumber evidence="2">2.7.13.3</ecNumber>
    </recommendedName>
</protein>
<proteinExistence type="predicted"/>
<evidence type="ECO:0000259" key="8">
    <source>
        <dbReference type="PROSITE" id="PS50109"/>
    </source>
</evidence>
<dbReference type="SUPFAM" id="SSF47384">
    <property type="entry name" value="Homodimeric domain of signal transducing histidine kinase"/>
    <property type="match status" value="1"/>
</dbReference>
<dbReference type="SUPFAM" id="SSF55781">
    <property type="entry name" value="GAF domain-like"/>
    <property type="match status" value="1"/>
</dbReference>
<evidence type="ECO:0000259" key="9">
    <source>
        <dbReference type="PROSITE" id="PS50110"/>
    </source>
</evidence>
<dbReference type="InterPro" id="IPR011006">
    <property type="entry name" value="CheY-like_superfamily"/>
</dbReference>
<dbReference type="CDD" id="cd00082">
    <property type="entry name" value="HisKA"/>
    <property type="match status" value="1"/>
</dbReference>
<dbReference type="PRINTS" id="PR00344">
    <property type="entry name" value="BCTRLSENSOR"/>
</dbReference>
<dbReference type="GO" id="GO:0000155">
    <property type="term" value="F:phosphorelay sensor kinase activity"/>
    <property type="evidence" value="ECO:0007669"/>
    <property type="project" value="InterPro"/>
</dbReference>
<dbReference type="Gene3D" id="3.40.50.2300">
    <property type="match status" value="1"/>
</dbReference>
<dbReference type="InterPro" id="IPR005467">
    <property type="entry name" value="His_kinase_dom"/>
</dbReference>
<sequence>MCQSSINTNNKTRRSQSNQARQLDTLGPAVLTSPARYFAPDQATRPGSSDAALSAFAQLAALRLNGTHALISLVDRVNQYILTEVTQTSGLLSGATQDGDDELLFGATTLPRSLGLCGSALEVLSAQDDGPRQRSWRVVPLIVNDLAEDHEFKTHPFVVTHPSVRFFAAMPITTKSGFNIGTLSVLGDEPRQGLSKAETKFLLDLSLTIMAHLVMTRADESHRRSEKMIKGLAVFIEGRTDLDDWWLGLGSNKPRSQSPQRASRPQPQPQQHMPQQSSSQEVLAAAEDTNGDMVNGDLAGHSLVSAPVEPVKADVADAPSPAEAEILPQETPGAGRQVQVSPSRSPPGDVTLISRASNAGRSRRARSYRAGGPRSILSDAEADAQIRSPRPTRGPSVESFAADFHESLISKRLKEMFSRASHIIQECIEVDGAVFLDAAVSTQSGQSADENASEPGESEESSLEASSESASSNHSVEGFGEKENRPAKEFAEPVKEDHETKPCRVLGLWTGEHSSLRGRKVSTLIPLTESFLQRLLQKYPQGHVFSADEGRHVMSNNHTEDSDGGQGTGRSSRKKQKRHPKEPDEYAETKALLGMLPGTRSIAFVPLWDSHRERWFAGSFMWTVQQTRRVLTRTEDLDYLAAFGNSIMAEVARLDVVGADSAKSDFISSISHELRSPLHGILASVEFLQDTAVDMFQHSMVDTIERCGRTLLDTIQHVLDFAKINNFTGSSTREKEKTREAKEAGVPLPPEAENRGLAVNVTGLAVNVDLSLLTEDVVDSVFAGHEFSQGNFSRLVVTGDETGFPKEGLRRTGAHDDGDDPPTPKKTGSKKERIDVVIDIGWRPNWTYNTQSGALRRVLMNLFGNALKYTDSGWVKVSLKAQDIEPTAPLEPEKSIITITVSDSGRGIEQEYLHSRLFTPFTQENHLNPGTGLGLSIVLQIVRSLGGTINITSEQGVGTKVVVTLTLNKAPPGKSPTPGFDVENIIKGAREKTKGLTVGLIGLSSETYVAMKRAAGSKLNPEASKSLEGSIEAAAGHWFDMKVLPASTWKVSPPDIFIANDQRLAQGGAARQNAAIHFVSKPYMIPLSSSTNPLSSPRLDDANPNISYPDRCGPHKLAKAFALFRKSPEEYMSRMGQDTTDDYNFPPTPASRSIDNDIDPLAAMGAIMAAEEITPVPENPKPLLLLVEDNVINLQLLTTFVTKSKYEFATAENGLLALEACQNAKRPFDIIFMDISMPVMDGMAATREIRRLERSRRQKPALIIALTGLGSASSQQEAFVNGVNIFLTKPVRFNALRTILTQWTPDVEVEKSSSVGSSV</sequence>
<dbReference type="SUPFAM" id="SSF55874">
    <property type="entry name" value="ATPase domain of HSP90 chaperone/DNA topoisomerase II/histidine kinase"/>
    <property type="match status" value="1"/>
</dbReference>
<dbReference type="EMBL" id="JAULSN010000001">
    <property type="protein sequence ID" value="KAK3382636.1"/>
    <property type="molecule type" value="Genomic_DNA"/>
</dbReference>
<dbReference type="InterPro" id="IPR003661">
    <property type="entry name" value="HisK_dim/P_dom"/>
</dbReference>
<comment type="caution">
    <text evidence="10">The sequence shown here is derived from an EMBL/GenBank/DDBJ whole genome shotgun (WGS) entry which is preliminary data.</text>
</comment>
<comment type="catalytic activity">
    <reaction evidence="1">
        <text>ATP + protein L-histidine = ADP + protein N-phospho-L-histidine.</text>
        <dbReference type="EC" id="2.7.13.3"/>
    </reaction>
</comment>
<keyword evidence="4" id="KW-0808">Transferase</keyword>
<dbReference type="SMART" id="SM00387">
    <property type="entry name" value="HATPase_c"/>
    <property type="match status" value="1"/>
</dbReference>
<reference evidence="10" key="2">
    <citation type="submission" date="2023-06" db="EMBL/GenBank/DDBJ databases">
        <authorList>
            <consortium name="Lawrence Berkeley National Laboratory"/>
            <person name="Haridas S."/>
            <person name="Hensen N."/>
            <person name="Bonometti L."/>
            <person name="Westerberg I."/>
            <person name="Brannstrom I.O."/>
            <person name="Guillou S."/>
            <person name="Cros-Aarteil S."/>
            <person name="Calhoun S."/>
            <person name="Kuo A."/>
            <person name="Mondo S."/>
            <person name="Pangilinan J."/>
            <person name="Riley R."/>
            <person name="Labutti K."/>
            <person name="Andreopoulos B."/>
            <person name="Lipzen A."/>
            <person name="Chen C."/>
            <person name="Yanf M."/>
            <person name="Daum C."/>
            <person name="Ng V."/>
            <person name="Clum A."/>
            <person name="Steindorff A."/>
            <person name="Ohm R."/>
            <person name="Martin F."/>
            <person name="Silar P."/>
            <person name="Natvig D."/>
            <person name="Lalanne C."/>
            <person name="Gautier V."/>
            <person name="Ament-Velasquez S.L."/>
            <person name="Kruys A."/>
            <person name="Hutchinson M.I."/>
            <person name="Powell A.J."/>
            <person name="Barry K."/>
            <person name="Miller A.N."/>
            <person name="Grigoriev I.V."/>
            <person name="Debuchy R."/>
            <person name="Gladieux P."/>
            <person name="Thoren M.H."/>
            <person name="Johannesson H."/>
        </authorList>
    </citation>
    <scope>NUCLEOTIDE SEQUENCE</scope>
    <source>
        <strain evidence="10">CBS 958.72</strain>
    </source>
</reference>
<dbReference type="FunFam" id="1.10.287.130:FF:000023">
    <property type="entry name" value="Sensor histidine kinase/response regulator, putative"/>
    <property type="match status" value="1"/>
</dbReference>
<evidence type="ECO:0000256" key="3">
    <source>
        <dbReference type="ARBA" id="ARBA00022553"/>
    </source>
</evidence>
<evidence type="ECO:0000256" key="4">
    <source>
        <dbReference type="ARBA" id="ARBA00022679"/>
    </source>
</evidence>
<dbReference type="InterPro" id="IPR001789">
    <property type="entry name" value="Sig_transdc_resp-reg_receiver"/>
</dbReference>
<feature type="compositionally biased region" description="Polar residues" evidence="7">
    <location>
        <begin position="1"/>
        <end position="22"/>
    </location>
</feature>
<feature type="domain" description="Histidine kinase" evidence="8">
    <location>
        <begin position="669"/>
        <end position="969"/>
    </location>
</feature>
<dbReference type="PROSITE" id="PS50110">
    <property type="entry name" value="RESPONSE_REGULATORY"/>
    <property type="match status" value="1"/>
</dbReference>
<dbReference type="PROSITE" id="PS50109">
    <property type="entry name" value="HIS_KIN"/>
    <property type="match status" value="1"/>
</dbReference>
<accession>A0AAE0NJE3</accession>